<organism evidence="1 2">
    <name type="scientific">Clostridium zeae</name>
    <dbReference type="NCBI Taxonomy" id="2759022"/>
    <lineage>
        <taxon>Bacteria</taxon>
        <taxon>Bacillati</taxon>
        <taxon>Bacillota</taxon>
        <taxon>Clostridia</taxon>
        <taxon>Eubacteriales</taxon>
        <taxon>Clostridiaceae</taxon>
        <taxon>Clostridium</taxon>
    </lineage>
</organism>
<sequence>MSIVPTSIIDNIRFKDILKVAGVPEGKKLGIIVKNVKSLKKIKNIAKKYAVSIKSITFNVLYLRSFEIFAQ</sequence>
<comment type="caution">
    <text evidence="1">The sequence shown here is derived from an EMBL/GenBank/DDBJ whole genome shotgun (WGS) entry which is preliminary data.</text>
</comment>
<proteinExistence type="predicted"/>
<name>A0ABQ1E866_9CLOT</name>
<gene>
    <name evidence="1" type="ORF">CSC2_14800</name>
</gene>
<evidence type="ECO:0000313" key="1">
    <source>
        <dbReference type="EMBL" id="GFZ30954.1"/>
    </source>
</evidence>
<evidence type="ECO:0000313" key="2">
    <source>
        <dbReference type="Proteomes" id="UP000663802"/>
    </source>
</evidence>
<reference evidence="1 2" key="1">
    <citation type="journal article" date="2021" name="Int. J. Syst. Evol. Microbiol.">
        <title>Clostridium zeae sp. nov., isolated from corn silage.</title>
        <authorList>
            <person name="Kobayashi H."/>
            <person name="Tanizawa Y."/>
            <person name="Yagura M."/>
            <person name="Sakamoto M."/>
            <person name="Ohkuma M."/>
            <person name="Tohno M."/>
        </authorList>
    </citation>
    <scope>NUCLEOTIDE SEQUENCE [LARGE SCALE GENOMIC DNA]</scope>
    <source>
        <strain evidence="1 2">CSC2</strain>
    </source>
</reference>
<accession>A0ABQ1E866</accession>
<keyword evidence="2" id="KW-1185">Reference proteome</keyword>
<dbReference type="EMBL" id="BMBA01000001">
    <property type="protein sequence ID" value="GFZ30954.1"/>
    <property type="molecule type" value="Genomic_DNA"/>
</dbReference>
<protein>
    <submittedName>
        <fullName evidence="1">Uncharacterized protein</fullName>
    </submittedName>
</protein>
<dbReference type="Proteomes" id="UP000663802">
    <property type="component" value="Unassembled WGS sequence"/>
</dbReference>